<evidence type="ECO:0000313" key="2">
    <source>
        <dbReference type="Proteomes" id="UP000177625"/>
    </source>
</evidence>
<protein>
    <submittedName>
        <fullName evidence="1">Uncharacterized protein</fullName>
    </submittedName>
</protein>
<evidence type="ECO:0000313" key="1">
    <source>
        <dbReference type="EMBL" id="CZT43389.1"/>
    </source>
</evidence>
<dbReference type="EMBL" id="FJVC01000123">
    <property type="protein sequence ID" value="CZT43389.1"/>
    <property type="molecule type" value="Genomic_DNA"/>
</dbReference>
<sequence length="209" mass="23890">MAGTNNRRRKEKKLTKARDVYLKTIRVSLHNPGLKGKDFKREKGVCTSHFSCDHSRAKAIWKGRDPEDFSIVEQDLACEILLEKDLETGIEHLGSSHELELQNSDPSRDGNNRGGILTCLIVSGYHLFPVKFSYSSNRNLLIYTTTTGFFISYSARTQYLIYASLSLKVICKMPLVSNHWFRVIVVTPHYLVQLSKILFLSYTEKDSNL</sequence>
<reference evidence="2" key="1">
    <citation type="submission" date="2016-03" db="EMBL/GenBank/DDBJ databases">
        <authorList>
            <person name="Guldener U."/>
        </authorList>
    </citation>
    <scope>NUCLEOTIDE SEQUENCE [LARGE SCALE GENOMIC DNA]</scope>
</reference>
<organism evidence="1 2">
    <name type="scientific">Rhynchosporium secalis</name>
    <name type="common">Barley scald fungus</name>
    <dbReference type="NCBI Taxonomy" id="38038"/>
    <lineage>
        <taxon>Eukaryota</taxon>
        <taxon>Fungi</taxon>
        <taxon>Dikarya</taxon>
        <taxon>Ascomycota</taxon>
        <taxon>Pezizomycotina</taxon>
        <taxon>Leotiomycetes</taxon>
        <taxon>Helotiales</taxon>
        <taxon>Ploettnerulaceae</taxon>
        <taxon>Rhynchosporium</taxon>
    </lineage>
</organism>
<dbReference type="AlphaFoldDB" id="A0A1E1M2Q8"/>
<keyword evidence="2" id="KW-1185">Reference proteome</keyword>
<gene>
    <name evidence="1" type="ORF">RSE6_03421</name>
</gene>
<name>A0A1E1M2Q8_RHYSE</name>
<dbReference type="Proteomes" id="UP000177625">
    <property type="component" value="Unassembled WGS sequence"/>
</dbReference>
<proteinExistence type="predicted"/>
<accession>A0A1E1M2Q8</accession>